<evidence type="ECO:0000313" key="1">
    <source>
        <dbReference type="EMBL" id="KAF2259175.1"/>
    </source>
</evidence>
<dbReference type="EMBL" id="ML986718">
    <property type="protein sequence ID" value="KAF2259175.1"/>
    <property type="molecule type" value="Genomic_DNA"/>
</dbReference>
<dbReference type="OrthoDB" id="3796000at2759"/>
<reference evidence="2" key="1">
    <citation type="journal article" date="2020" name="Stud. Mycol.">
        <title>101 Dothideomycetes genomes: A test case for predicting lifestyles and emergence of pathogens.</title>
        <authorList>
            <person name="Haridas S."/>
            <person name="Albert R."/>
            <person name="Binder M."/>
            <person name="Bloem J."/>
            <person name="LaButti K."/>
            <person name="Salamov A."/>
            <person name="Andreopoulos B."/>
            <person name="Baker S."/>
            <person name="Barry K."/>
            <person name="Bills G."/>
            <person name="Bluhm B."/>
            <person name="Cannon C."/>
            <person name="Castanera R."/>
            <person name="Culley D."/>
            <person name="Daum C."/>
            <person name="Ezra D."/>
            <person name="Gonzalez J."/>
            <person name="Henrissat B."/>
            <person name="Kuo A."/>
            <person name="Liang C."/>
            <person name="Lipzen A."/>
            <person name="Lutzoni F."/>
            <person name="Magnuson J."/>
            <person name="Mondo S."/>
            <person name="Nolan M."/>
            <person name="Ohm R."/>
            <person name="Pangilinan J."/>
            <person name="Park H.-J."/>
            <person name="Ramirez L."/>
            <person name="Alfaro M."/>
            <person name="Sun H."/>
            <person name="Tritt A."/>
            <person name="Yoshinaga Y."/>
            <person name="Zwiers L.-H."/>
            <person name="Turgeon B."/>
            <person name="Goodwin S."/>
            <person name="Spatafora J."/>
            <person name="Crous P."/>
            <person name="Grigoriev I."/>
        </authorList>
    </citation>
    <scope>NUCLEOTIDE SEQUENCE [LARGE SCALE GENOMIC DNA]</scope>
    <source>
        <strain evidence="2">CBS 304.66</strain>
    </source>
</reference>
<sequence length="167" mass="19048">MSVRQMDPTFSGEFCWKPHPVRSKEKQLKACLDALLLTHPEVDRHGLLSTKGSRVPGACEYIEQDAAYTSWCPRIAILRESTEDRTNGIIYRHQNIFAKVVLDPSFGQTYCVLDGLGECEDQYSVLQSIRKLPGIPKFKLIIVGRDMDGLKNYMRIKFDPDNDKRGI</sequence>
<organism evidence="1 2">
    <name type="scientific">Lojkania enalia</name>
    <dbReference type="NCBI Taxonomy" id="147567"/>
    <lineage>
        <taxon>Eukaryota</taxon>
        <taxon>Fungi</taxon>
        <taxon>Dikarya</taxon>
        <taxon>Ascomycota</taxon>
        <taxon>Pezizomycotina</taxon>
        <taxon>Dothideomycetes</taxon>
        <taxon>Pleosporomycetidae</taxon>
        <taxon>Pleosporales</taxon>
        <taxon>Pleosporales incertae sedis</taxon>
        <taxon>Lojkania</taxon>
    </lineage>
</organism>
<evidence type="ECO:0000313" key="2">
    <source>
        <dbReference type="Proteomes" id="UP000800093"/>
    </source>
</evidence>
<name>A0A9P4K0G2_9PLEO</name>
<keyword evidence="2" id="KW-1185">Reference proteome</keyword>
<protein>
    <submittedName>
        <fullName evidence="1">Uncharacterized protein</fullName>
    </submittedName>
</protein>
<comment type="caution">
    <text evidence="1">The sequence shown here is derived from an EMBL/GenBank/DDBJ whole genome shotgun (WGS) entry which is preliminary data.</text>
</comment>
<dbReference type="Proteomes" id="UP000800093">
    <property type="component" value="Unassembled WGS sequence"/>
</dbReference>
<proteinExistence type="predicted"/>
<accession>A0A9P4K0G2</accession>
<gene>
    <name evidence="1" type="ORF">CC78DRAFT_586231</name>
</gene>
<dbReference type="AlphaFoldDB" id="A0A9P4K0G2"/>